<evidence type="ECO:0000256" key="2">
    <source>
        <dbReference type="ARBA" id="ARBA00004174"/>
    </source>
</evidence>
<evidence type="ECO:0000256" key="15">
    <source>
        <dbReference type="RuleBase" id="RU000461"/>
    </source>
</evidence>
<dbReference type="Gene3D" id="1.10.630.10">
    <property type="entry name" value="Cytochrome P450"/>
    <property type="match status" value="1"/>
</dbReference>
<comment type="cofactor">
    <cofactor evidence="1 14 16">
        <name>heme</name>
        <dbReference type="ChEBI" id="CHEBI:30413"/>
    </cofactor>
</comment>
<dbReference type="PANTHER" id="PTHR24302:SF32">
    <property type="entry name" value="CYTOCHROME P450, FAMILY 3, SUBFAMILY A, POLYPEPTIDE 65"/>
    <property type="match status" value="1"/>
</dbReference>
<dbReference type="SUPFAM" id="SSF48264">
    <property type="entry name" value="Cytochrome P450"/>
    <property type="match status" value="1"/>
</dbReference>
<dbReference type="GO" id="GO:0016712">
    <property type="term" value="F:oxidoreductase activity, acting on paired donors, with incorporation or reduction of molecular oxygen, reduced flavin or flavoprotein as one donor, and incorporation of one atom of oxygen"/>
    <property type="evidence" value="ECO:0007669"/>
    <property type="project" value="UniProtKB-EC"/>
</dbReference>
<feature type="binding site" description="axial binding residue" evidence="14">
    <location>
        <position position="444"/>
    </location>
    <ligand>
        <name>heme</name>
        <dbReference type="ChEBI" id="CHEBI:30413"/>
    </ligand>
    <ligandPart>
        <name>Fe</name>
        <dbReference type="ChEBI" id="CHEBI:18248"/>
    </ligandPart>
</feature>
<comment type="function">
    <text evidence="16">Cytochromes P450 are a group of heme-thiolate monooxygenases. In liver microsomes, this enzyme is involved in an NADPH-dependent electron transport pathway. It oxidizes a variety of structurally unrelated compounds, including steroids, fatty acids, and xenobiotics.</text>
</comment>
<accession>A0A665TZJ0</accession>
<reference evidence="18" key="2">
    <citation type="submission" date="2025-08" db="UniProtKB">
        <authorList>
            <consortium name="Ensembl"/>
        </authorList>
    </citation>
    <scope>IDENTIFICATION</scope>
</reference>
<dbReference type="GO" id="GO:0005506">
    <property type="term" value="F:iron ion binding"/>
    <property type="evidence" value="ECO:0007669"/>
    <property type="project" value="UniProtKB-UniRule"/>
</dbReference>
<protein>
    <recommendedName>
        <fullName evidence="16">Cytochrome P450 3A</fullName>
        <ecNumber evidence="16">1.14.14.-</ecNumber>
    </recommendedName>
</protein>
<dbReference type="InterPro" id="IPR017972">
    <property type="entry name" value="Cyt_P450_CS"/>
</dbReference>
<dbReference type="EC" id="1.14.14.-" evidence="16"/>
<keyword evidence="6 14" id="KW-0479">Metal-binding</keyword>
<keyword evidence="19" id="KW-1185">Reference proteome</keyword>
<keyword evidence="7 16" id="KW-0256">Endoplasmic reticulum</keyword>
<dbReference type="Pfam" id="PF00067">
    <property type="entry name" value="p450"/>
    <property type="match status" value="1"/>
</dbReference>
<dbReference type="PROSITE" id="PS00086">
    <property type="entry name" value="CYTOCHROME_P450"/>
    <property type="match status" value="1"/>
</dbReference>
<dbReference type="PRINTS" id="PR00385">
    <property type="entry name" value="P450"/>
</dbReference>
<evidence type="ECO:0000256" key="5">
    <source>
        <dbReference type="ARBA" id="ARBA00022617"/>
    </source>
</evidence>
<keyword evidence="8 16" id="KW-0492">Microsome</keyword>
<evidence type="ECO:0000256" key="6">
    <source>
        <dbReference type="ARBA" id="ARBA00022723"/>
    </source>
</evidence>
<keyword evidence="11 15" id="KW-0503">Monooxygenase</keyword>
<feature type="transmembrane region" description="Helical" evidence="17">
    <location>
        <begin position="12"/>
        <end position="30"/>
    </location>
</feature>
<dbReference type="FunFam" id="1.10.630.10:FF:000003">
    <property type="entry name" value="cytochrome P450 3A12-like isoform X2"/>
    <property type="match status" value="1"/>
</dbReference>
<dbReference type="InterPro" id="IPR001128">
    <property type="entry name" value="Cyt_P450"/>
</dbReference>
<organism evidence="18 19">
    <name type="scientific">Echeneis naucrates</name>
    <name type="common">Live sharksucker</name>
    <dbReference type="NCBI Taxonomy" id="173247"/>
    <lineage>
        <taxon>Eukaryota</taxon>
        <taxon>Metazoa</taxon>
        <taxon>Chordata</taxon>
        <taxon>Craniata</taxon>
        <taxon>Vertebrata</taxon>
        <taxon>Euteleostomi</taxon>
        <taxon>Actinopterygii</taxon>
        <taxon>Neopterygii</taxon>
        <taxon>Teleostei</taxon>
        <taxon>Neoteleostei</taxon>
        <taxon>Acanthomorphata</taxon>
        <taxon>Carangaria</taxon>
        <taxon>Carangiformes</taxon>
        <taxon>Echeneidae</taxon>
        <taxon>Echeneis</taxon>
    </lineage>
</organism>
<reference evidence="18" key="1">
    <citation type="submission" date="2021-04" db="EMBL/GenBank/DDBJ databases">
        <authorList>
            <consortium name="Wellcome Sanger Institute Data Sharing"/>
        </authorList>
    </citation>
    <scope>NUCLEOTIDE SEQUENCE [LARGE SCALE GENOMIC DNA]</scope>
</reference>
<evidence type="ECO:0000256" key="9">
    <source>
        <dbReference type="ARBA" id="ARBA00023002"/>
    </source>
</evidence>
<dbReference type="InterPro" id="IPR002402">
    <property type="entry name" value="Cyt_P450_E_grp-II"/>
</dbReference>
<evidence type="ECO:0000256" key="13">
    <source>
        <dbReference type="ARBA" id="ARBA00047827"/>
    </source>
</evidence>
<comment type="subcellular location">
    <subcellularLocation>
        <location evidence="3 16">Endoplasmic reticulum membrane</location>
        <topology evidence="3">Peripheral membrane protein</topology>
    </subcellularLocation>
    <subcellularLocation>
        <location evidence="2 16">Microsome membrane</location>
        <topology evidence="2">Peripheral membrane protein</topology>
    </subcellularLocation>
</comment>
<proteinExistence type="inferred from homology"/>
<dbReference type="GO" id="GO:0005789">
    <property type="term" value="C:endoplasmic reticulum membrane"/>
    <property type="evidence" value="ECO:0007669"/>
    <property type="project" value="UniProtKB-SubCell"/>
</dbReference>
<gene>
    <name evidence="18" type="primary">LOC115048902</name>
</gene>
<dbReference type="PANTHER" id="PTHR24302">
    <property type="entry name" value="CYTOCHROME P450 FAMILY 3"/>
    <property type="match status" value="1"/>
</dbReference>
<evidence type="ECO:0000313" key="18">
    <source>
        <dbReference type="Ensembl" id="ENSENLP00000012471.1"/>
    </source>
</evidence>
<evidence type="ECO:0000256" key="14">
    <source>
        <dbReference type="PIRSR" id="PIRSR602402-1"/>
    </source>
</evidence>
<sequence>MDFLSYFSAETWTLLVAFITLLLVYIYWPYGTFKKMGIPGPKPLPFFGTMLSYRKVGRTFPPYNSPAPIFDGRQPVLCITDPGMIKTVLIKECYSLFTNRRNLRLNGQLYDAVSIAEDDQWRRIRSVLSPSFTSGRLKEMFSIMKHHSANLIRSMNKKAEKGEALDLKEFFGPYSMDVVTSTAFSVDIDSLNNPSDPFVTNIKKMLKFDFLDPLLLTVAVFPFTAPFFEKLEFSFFPVSVTKFFYSALQKIKSNREASKSKSRVDFLQLMIDSQKNNEFCKHTKTQSKSYSNSQILVISSAMIFLFAGYETSSSSLTFLAYNLATNPHTMKRLQEEIDSTFSNKAPIEYQALMQMEYLDSVINESLRLYPIAQRLERVAKETVEINGIVIPKDMVVMVPVWPLQRDPQLWPEPELFKPERFSKENKGSIDPYTYMPFGAGPRNCIGMRFALVMMKLALVEILQRYSFAACKETEIPLELDIQGLLAPKRPIKLKLVPRSEPSN</sequence>
<evidence type="ECO:0000256" key="10">
    <source>
        <dbReference type="ARBA" id="ARBA00023004"/>
    </source>
</evidence>
<dbReference type="Proteomes" id="UP000472264">
    <property type="component" value="Chromosome 1"/>
</dbReference>
<comment type="similarity">
    <text evidence="4 15">Belongs to the cytochrome P450 family.</text>
</comment>
<reference evidence="18" key="3">
    <citation type="submission" date="2025-09" db="UniProtKB">
        <authorList>
            <consortium name="Ensembl"/>
        </authorList>
    </citation>
    <scope>IDENTIFICATION</scope>
</reference>
<keyword evidence="5 14" id="KW-0349">Heme</keyword>
<evidence type="ECO:0000256" key="3">
    <source>
        <dbReference type="ARBA" id="ARBA00004406"/>
    </source>
</evidence>
<evidence type="ECO:0000256" key="1">
    <source>
        <dbReference type="ARBA" id="ARBA00001971"/>
    </source>
</evidence>
<keyword evidence="10 14" id="KW-0408">Iron</keyword>
<keyword evidence="17" id="KW-0812">Transmembrane</keyword>
<dbReference type="GO" id="GO:0020037">
    <property type="term" value="F:heme binding"/>
    <property type="evidence" value="ECO:0007669"/>
    <property type="project" value="UniProtKB-UniRule"/>
</dbReference>
<evidence type="ECO:0000256" key="8">
    <source>
        <dbReference type="ARBA" id="ARBA00022848"/>
    </source>
</evidence>
<dbReference type="InterPro" id="IPR036396">
    <property type="entry name" value="Cyt_P450_sf"/>
</dbReference>
<dbReference type="PRINTS" id="PR01689">
    <property type="entry name" value="EP450IICYP3A"/>
</dbReference>
<comment type="catalytic activity">
    <reaction evidence="13 16">
        <text>an organic molecule + reduced [NADPH--hemoprotein reductase] + O2 = an alcohol + oxidized [NADPH--hemoprotein reductase] + H2O + H(+)</text>
        <dbReference type="Rhea" id="RHEA:17149"/>
        <dbReference type="Rhea" id="RHEA-COMP:11964"/>
        <dbReference type="Rhea" id="RHEA-COMP:11965"/>
        <dbReference type="ChEBI" id="CHEBI:15377"/>
        <dbReference type="ChEBI" id="CHEBI:15378"/>
        <dbReference type="ChEBI" id="CHEBI:15379"/>
        <dbReference type="ChEBI" id="CHEBI:30879"/>
        <dbReference type="ChEBI" id="CHEBI:57618"/>
        <dbReference type="ChEBI" id="CHEBI:58210"/>
        <dbReference type="ChEBI" id="CHEBI:142491"/>
        <dbReference type="EC" id="1.14.14.1"/>
    </reaction>
</comment>
<evidence type="ECO:0000256" key="17">
    <source>
        <dbReference type="SAM" id="Phobius"/>
    </source>
</evidence>
<dbReference type="GO" id="GO:0008395">
    <property type="term" value="F:steroid hydroxylase activity"/>
    <property type="evidence" value="ECO:0007669"/>
    <property type="project" value="TreeGrafter"/>
</dbReference>
<keyword evidence="17" id="KW-1133">Transmembrane helix</keyword>
<dbReference type="Ensembl" id="ENSENLT00000012986.1">
    <property type="protein sequence ID" value="ENSENLP00000012471.1"/>
    <property type="gene ID" value="ENSENLG00000003809.1"/>
</dbReference>
<evidence type="ECO:0000313" key="19">
    <source>
        <dbReference type="Proteomes" id="UP000472264"/>
    </source>
</evidence>
<evidence type="ECO:0000256" key="7">
    <source>
        <dbReference type="ARBA" id="ARBA00022824"/>
    </source>
</evidence>
<keyword evidence="12 17" id="KW-0472">Membrane</keyword>
<evidence type="ECO:0000256" key="12">
    <source>
        <dbReference type="ARBA" id="ARBA00023136"/>
    </source>
</evidence>
<evidence type="ECO:0000256" key="16">
    <source>
        <dbReference type="RuleBase" id="RU368049"/>
    </source>
</evidence>
<dbReference type="InterPro" id="IPR050705">
    <property type="entry name" value="Cytochrome_P450_3A"/>
</dbReference>
<name>A0A665TZJ0_ECHNA</name>
<dbReference type="InterPro" id="IPR008072">
    <property type="entry name" value="Cyt_P450_E_CYP3A"/>
</dbReference>
<evidence type="ECO:0000256" key="11">
    <source>
        <dbReference type="ARBA" id="ARBA00023033"/>
    </source>
</evidence>
<dbReference type="PRINTS" id="PR00464">
    <property type="entry name" value="EP450II"/>
</dbReference>
<keyword evidence="9 15" id="KW-0560">Oxidoreductase</keyword>
<evidence type="ECO:0000256" key="4">
    <source>
        <dbReference type="ARBA" id="ARBA00010617"/>
    </source>
</evidence>
<dbReference type="AlphaFoldDB" id="A0A665TZJ0"/>